<feature type="compositionally biased region" description="Low complexity" evidence="1">
    <location>
        <begin position="141"/>
        <end position="161"/>
    </location>
</feature>
<evidence type="ECO:0000313" key="2">
    <source>
        <dbReference type="EMBL" id="KAF6743138.1"/>
    </source>
</evidence>
<accession>A0A8H6HC58</accession>
<gene>
    <name evidence="2" type="ORF">DFP72DRAFT_1053433</name>
</gene>
<comment type="caution">
    <text evidence="2">The sequence shown here is derived from an EMBL/GenBank/DDBJ whole genome shotgun (WGS) entry which is preliminary data.</text>
</comment>
<name>A0A8H6HC58_9AGAR</name>
<dbReference type="EMBL" id="JACGCI010000158">
    <property type="protein sequence ID" value="KAF6743138.1"/>
    <property type="molecule type" value="Genomic_DNA"/>
</dbReference>
<dbReference type="Proteomes" id="UP000521943">
    <property type="component" value="Unassembled WGS sequence"/>
</dbReference>
<dbReference type="AlphaFoldDB" id="A0A8H6HC58"/>
<feature type="compositionally biased region" description="Polar residues" evidence="1">
    <location>
        <begin position="88"/>
        <end position="101"/>
    </location>
</feature>
<feature type="region of interest" description="Disordered" evidence="1">
    <location>
        <begin position="88"/>
        <end position="227"/>
    </location>
</feature>
<feature type="compositionally biased region" description="Polar residues" evidence="1">
    <location>
        <begin position="108"/>
        <end position="118"/>
    </location>
</feature>
<organism evidence="2 3">
    <name type="scientific">Ephemerocybe angulata</name>
    <dbReference type="NCBI Taxonomy" id="980116"/>
    <lineage>
        <taxon>Eukaryota</taxon>
        <taxon>Fungi</taxon>
        <taxon>Dikarya</taxon>
        <taxon>Basidiomycota</taxon>
        <taxon>Agaricomycotina</taxon>
        <taxon>Agaricomycetes</taxon>
        <taxon>Agaricomycetidae</taxon>
        <taxon>Agaricales</taxon>
        <taxon>Agaricineae</taxon>
        <taxon>Psathyrellaceae</taxon>
        <taxon>Ephemerocybe</taxon>
    </lineage>
</organism>
<sequence length="227" mass="24129">MSLAPVVPGATVSPKISFLLSDGLVPPLSFAHVSLLDEAISKERSIALDARNQKAELYALVARNQELAEYLARELDVDFDALVERKAASSSSKTMDISRSSPEGAVESNFTNVQSNDARTARLGSKNTDTTHLPTLLEPQTTESGSTPSTVTSPESSRSPTGRSGALGSPDSLLPHTTPLQPPTPPTAVGTGNRIWGDGWRGTTSSEAQPKQVSKFGVGRYQRARSR</sequence>
<reference evidence="2 3" key="1">
    <citation type="submission" date="2020-07" db="EMBL/GenBank/DDBJ databases">
        <title>Comparative genomics of pyrophilous fungi reveals a link between fire events and developmental genes.</title>
        <authorList>
            <consortium name="DOE Joint Genome Institute"/>
            <person name="Steindorff A.S."/>
            <person name="Carver A."/>
            <person name="Calhoun S."/>
            <person name="Stillman K."/>
            <person name="Liu H."/>
            <person name="Lipzen A."/>
            <person name="Pangilinan J."/>
            <person name="Labutti K."/>
            <person name="Bruns T.D."/>
            <person name="Grigoriev I.V."/>
        </authorList>
    </citation>
    <scope>NUCLEOTIDE SEQUENCE [LARGE SCALE GENOMIC DNA]</scope>
    <source>
        <strain evidence="2 3">CBS 144469</strain>
    </source>
</reference>
<evidence type="ECO:0000313" key="3">
    <source>
        <dbReference type="Proteomes" id="UP000521943"/>
    </source>
</evidence>
<protein>
    <submittedName>
        <fullName evidence="2">Uncharacterized protein</fullName>
    </submittedName>
</protein>
<feature type="compositionally biased region" description="Polar residues" evidence="1">
    <location>
        <begin position="202"/>
        <end position="212"/>
    </location>
</feature>
<keyword evidence="3" id="KW-1185">Reference proteome</keyword>
<proteinExistence type="predicted"/>
<evidence type="ECO:0000256" key="1">
    <source>
        <dbReference type="SAM" id="MobiDB-lite"/>
    </source>
</evidence>